<reference evidence="7 8" key="1">
    <citation type="submission" date="2017-01" db="EMBL/GenBank/DDBJ databases">
        <authorList>
            <person name="Varghese N."/>
            <person name="Submissions S."/>
        </authorList>
    </citation>
    <scope>NUCLEOTIDE SEQUENCE [LARGE SCALE GENOMIC DNA]</scope>
    <source>
        <strain evidence="7 8">ATCC 23464</strain>
    </source>
</reference>
<dbReference type="PANTHER" id="PTHR33931:SF6">
    <property type="entry name" value="INTEGRAL MEMBRANE PROTEIN YXZK-RELATED"/>
    <property type="match status" value="1"/>
</dbReference>
<keyword evidence="8" id="KW-1185">Reference proteome</keyword>
<dbReference type="NCBIfam" id="NF002460">
    <property type="entry name" value="PRK01658.1"/>
    <property type="match status" value="1"/>
</dbReference>
<feature type="transmembrane region" description="Helical" evidence="6">
    <location>
        <begin position="35"/>
        <end position="55"/>
    </location>
</feature>
<evidence type="ECO:0000256" key="5">
    <source>
        <dbReference type="ARBA" id="ARBA00023136"/>
    </source>
</evidence>
<evidence type="ECO:0000313" key="8">
    <source>
        <dbReference type="Proteomes" id="UP000186666"/>
    </source>
</evidence>
<evidence type="ECO:0000313" key="7">
    <source>
        <dbReference type="EMBL" id="SIR54510.1"/>
    </source>
</evidence>
<dbReference type="RefSeq" id="WP_068588169.1">
    <property type="nucleotide sequence ID" value="NZ_FTNK01000018.1"/>
</dbReference>
<feature type="transmembrane region" description="Helical" evidence="6">
    <location>
        <begin position="88"/>
        <end position="107"/>
    </location>
</feature>
<name>A0ABY1KB58_9BACL</name>
<evidence type="ECO:0000256" key="3">
    <source>
        <dbReference type="ARBA" id="ARBA00022692"/>
    </source>
</evidence>
<feature type="transmembrane region" description="Helical" evidence="6">
    <location>
        <begin position="61"/>
        <end position="81"/>
    </location>
</feature>
<dbReference type="Proteomes" id="UP000186666">
    <property type="component" value="Unassembled WGS sequence"/>
</dbReference>
<evidence type="ECO:0000256" key="2">
    <source>
        <dbReference type="ARBA" id="ARBA00022475"/>
    </source>
</evidence>
<dbReference type="PANTHER" id="PTHR33931">
    <property type="entry name" value="HOLIN-LIKE PROTEIN CIDA-RELATED"/>
    <property type="match status" value="1"/>
</dbReference>
<organism evidence="7 8">
    <name type="scientific">Paenibacillus macquariensis</name>
    <dbReference type="NCBI Taxonomy" id="948756"/>
    <lineage>
        <taxon>Bacteria</taxon>
        <taxon>Bacillati</taxon>
        <taxon>Bacillota</taxon>
        <taxon>Bacilli</taxon>
        <taxon>Bacillales</taxon>
        <taxon>Paenibacillaceae</taxon>
        <taxon>Paenibacillus</taxon>
    </lineage>
</organism>
<comment type="caution">
    <text evidence="7">The sequence shown here is derived from an EMBL/GenBank/DDBJ whole genome shotgun (WGS) entry which is preliminary data.</text>
</comment>
<feature type="transmembrane region" description="Helical" evidence="6">
    <location>
        <begin position="6"/>
        <end position="23"/>
    </location>
</feature>
<keyword evidence="2" id="KW-1003">Cell membrane</keyword>
<proteinExistence type="predicted"/>
<comment type="subcellular location">
    <subcellularLocation>
        <location evidence="1">Cell membrane</location>
        <topology evidence="1">Multi-pass membrane protein</topology>
    </subcellularLocation>
</comment>
<dbReference type="InterPro" id="IPR005538">
    <property type="entry name" value="LrgA/CidA"/>
</dbReference>
<evidence type="ECO:0000256" key="6">
    <source>
        <dbReference type="SAM" id="Phobius"/>
    </source>
</evidence>
<accession>A0ABY1KB58</accession>
<evidence type="ECO:0000256" key="4">
    <source>
        <dbReference type="ARBA" id="ARBA00022989"/>
    </source>
</evidence>
<dbReference type="Pfam" id="PF03788">
    <property type="entry name" value="LrgA"/>
    <property type="match status" value="1"/>
</dbReference>
<protein>
    <submittedName>
        <fullName evidence="7">Holin-like protein</fullName>
    </submittedName>
</protein>
<gene>
    <name evidence="7" type="ORF">SAMN05421578_1186</name>
</gene>
<keyword evidence="4 6" id="KW-1133">Transmembrane helix</keyword>
<keyword evidence="3 6" id="KW-0812">Transmembrane</keyword>
<dbReference type="EMBL" id="FTNK01000018">
    <property type="protein sequence ID" value="SIR54510.1"/>
    <property type="molecule type" value="Genomic_DNA"/>
</dbReference>
<keyword evidence="5 6" id="KW-0472">Membrane</keyword>
<evidence type="ECO:0000256" key="1">
    <source>
        <dbReference type="ARBA" id="ARBA00004651"/>
    </source>
</evidence>
<sequence>MKIIRIIIQVGLLYLFYLAGDYIQQLLHLPIPGSIVGLLLLFVLLLCKVVPVRWIEHGSSAILSYLPLFFIPATSGIVNHLDIFSGRGLLLIVILIISTVLTIGVAAHSSQWLAGRSNGSGVSDIREKGEEE</sequence>